<feature type="transmembrane region" description="Helical" evidence="8">
    <location>
        <begin position="225"/>
        <end position="249"/>
    </location>
</feature>
<dbReference type="GO" id="GO:0005886">
    <property type="term" value="C:plasma membrane"/>
    <property type="evidence" value="ECO:0007669"/>
    <property type="project" value="UniProtKB-SubCell"/>
</dbReference>
<dbReference type="SUPFAM" id="SSF161098">
    <property type="entry name" value="MetI-like"/>
    <property type="match status" value="2"/>
</dbReference>
<dbReference type="PANTHER" id="PTHR43357:SF3">
    <property type="entry name" value="FE(3+)-TRANSPORT SYSTEM PERMEASE PROTEIN FBPB 2"/>
    <property type="match status" value="1"/>
</dbReference>
<feature type="transmembrane region" description="Helical" evidence="8">
    <location>
        <begin position="180"/>
        <end position="198"/>
    </location>
</feature>
<name>A0A382DHS7_9ZZZZ</name>
<feature type="transmembrane region" description="Helical" evidence="8">
    <location>
        <begin position="12"/>
        <end position="33"/>
    </location>
</feature>
<dbReference type="EMBL" id="UINC01039444">
    <property type="protein sequence ID" value="SVB37928.1"/>
    <property type="molecule type" value="Genomic_DNA"/>
</dbReference>
<reference evidence="10" key="1">
    <citation type="submission" date="2018-05" db="EMBL/GenBank/DDBJ databases">
        <authorList>
            <person name="Lanie J.A."/>
            <person name="Ng W.-L."/>
            <person name="Kazmierczak K.M."/>
            <person name="Andrzejewski T.M."/>
            <person name="Davidsen T.M."/>
            <person name="Wayne K.J."/>
            <person name="Tettelin H."/>
            <person name="Glass J.I."/>
            <person name="Rusch D."/>
            <person name="Podicherti R."/>
            <person name="Tsui H.-C.T."/>
            <person name="Winkler M.E."/>
        </authorList>
    </citation>
    <scope>NUCLEOTIDE SEQUENCE</scope>
</reference>
<keyword evidence="4" id="KW-0997">Cell inner membrane</keyword>
<comment type="subcellular location">
    <subcellularLocation>
        <location evidence="1">Cell inner membrane</location>
        <topology evidence="1">Multi-pass membrane protein</topology>
    </subcellularLocation>
</comment>
<feature type="transmembrane region" description="Helical" evidence="8">
    <location>
        <begin position="432"/>
        <end position="453"/>
    </location>
</feature>
<accession>A0A382DHS7</accession>
<evidence type="ECO:0000256" key="5">
    <source>
        <dbReference type="ARBA" id="ARBA00022692"/>
    </source>
</evidence>
<dbReference type="PANTHER" id="PTHR43357">
    <property type="entry name" value="INNER MEMBRANE ABC TRANSPORTER PERMEASE PROTEIN YDCV"/>
    <property type="match status" value="1"/>
</dbReference>
<feature type="transmembrane region" description="Helical" evidence="8">
    <location>
        <begin position="40"/>
        <end position="64"/>
    </location>
</feature>
<evidence type="ECO:0000256" key="7">
    <source>
        <dbReference type="ARBA" id="ARBA00023136"/>
    </source>
</evidence>
<dbReference type="InterPro" id="IPR035906">
    <property type="entry name" value="MetI-like_sf"/>
</dbReference>
<keyword evidence="7 8" id="KW-0472">Membrane</keyword>
<feature type="transmembrane region" description="Helical" evidence="8">
    <location>
        <begin position="298"/>
        <end position="318"/>
    </location>
</feature>
<feature type="transmembrane region" description="Helical" evidence="8">
    <location>
        <begin position="324"/>
        <end position="343"/>
    </location>
</feature>
<feature type="domain" description="ABC transmembrane type-1" evidence="9">
    <location>
        <begin position="6"/>
        <end position="204"/>
    </location>
</feature>
<keyword evidence="2" id="KW-0813">Transport</keyword>
<feature type="transmembrane region" description="Helical" evidence="8">
    <location>
        <begin position="269"/>
        <end position="291"/>
    </location>
</feature>
<evidence type="ECO:0000259" key="9">
    <source>
        <dbReference type="PROSITE" id="PS50928"/>
    </source>
</evidence>
<dbReference type="AlphaFoldDB" id="A0A382DHS7"/>
<dbReference type="Gene3D" id="1.10.3720.10">
    <property type="entry name" value="MetI-like"/>
    <property type="match status" value="2"/>
</dbReference>
<keyword evidence="6 8" id="KW-1133">Transmembrane helix</keyword>
<evidence type="ECO:0000256" key="3">
    <source>
        <dbReference type="ARBA" id="ARBA00022475"/>
    </source>
</evidence>
<feature type="transmembrane region" description="Helical" evidence="8">
    <location>
        <begin position="136"/>
        <end position="160"/>
    </location>
</feature>
<dbReference type="GO" id="GO:0055085">
    <property type="term" value="P:transmembrane transport"/>
    <property type="evidence" value="ECO:0007669"/>
    <property type="project" value="InterPro"/>
</dbReference>
<dbReference type="PROSITE" id="PS50928">
    <property type="entry name" value="ABC_TM1"/>
    <property type="match status" value="1"/>
</dbReference>
<feature type="transmembrane region" description="Helical" evidence="8">
    <location>
        <begin position="378"/>
        <end position="397"/>
    </location>
</feature>
<evidence type="ECO:0000256" key="1">
    <source>
        <dbReference type="ARBA" id="ARBA00004429"/>
    </source>
</evidence>
<gene>
    <name evidence="10" type="ORF">METZ01_LOCUS190782</name>
</gene>
<evidence type="ECO:0000256" key="4">
    <source>
        <dbReference type="ARBA" id="ARBA00022519"/>
    </source>
</evidence>
<feature type="transmembrane region" description="Helical" evidence="8">
    <location>
        <begin position="84"/>
        <end position="105"/>
    </location>
</feature>
<dbReference type="InterPro" id="IPR000515">
    <property type="entry name" value="MetI-like"/>
</dbReference>
<keyword evidence="5 8" id="KW-0812">Transmembrane</keyword>
<protein>
    <recommendedName>
        <fullName evidence="9">ABC transmembrane type-1 domain-containing protein</fullName>
    </recommendedName>
</protein>
<evidence type="ECO:0000313" key="10">
    <source>
        <dbReference type="EMBL" id="SVB37928.1"/>
    </source>
</evidence>
<evidence type="ECO:0000256" key="6">
    <source>
        <dbReference type="ARBA" id="ARBA00022989"/>
    </source>
</evidence>
<sequence>MSWGLLFNSLALALPVALATVTVGWLAALFIASSRGGAQLLALVGVIVSLALPPFLVVNAWLGLLGNVGVLKPWLSLDIYSHGGVAWVLTLMLWPLPCLMCLGALKRLTVEMLDAEPGLCGWPLVRSLLLPMTLPALLQSGLIVFALAFNNIAVPAILQVKVFPAQFWVQFSTSYNFELTWQYGWAMAALPLALLLLLRGRVMAWPWESQGVQAEVLRNRLGQALLNLVSVVVCLFVALSVLLPLGHLLLDTRTWTDLLDAVRAGGQAIWNSFWYSAVTATLVPALGLAAVRWTGLRLTWLLFFLPGVLLGVLLIYLLNRPGLGWLYGGPGIVLIALGLRYFALGWEGMRLARASLDADLQNLTDLTGLPWWQRCRHLFLPQAGMAMAATCYVVYLLCLWDTETMILVVPPGGETLALRVFNLLHYGHHAQVNALCLILLMLAVLPLGFWAVFRLFKKKPARD</sequence>
<keyword evidence="3" id="KW-1003">Cell membrane</keyword>
<organism evidence="10">
    <name type="scientific">marine metagenome</name>
    <dbReference type="NCBI Taxonomy" id="408172"/>
    <lineage>
        <taxon>unclassified sequences</taxon>
        <taxon>metagenomes</taxon>
        <taxon>ecological metagenomes</taxon>
    </lineage>
</organism>
<evidence type="ECO:0000256" key="2">
    <source>
        <dbReference type="ARBA" id="ARBA00022448"/>
    </source>
</evidence>
<evidence type="ECO:0000256" key="8">
    <source>
        <dbReference type="SAM" id="Phobius"/>
    </source>
</evidence>
<proteinExistence type="predicted"/>